<dbReference type="AlphaFoldDB" id="A0A1M7YH24"/>
<comment type="subcellular location">
    <subcellularLocation>
        <location evidence="1">Cell outer membrane</location>
    </subcellularLocation>
</comment>
<comment type="similarity">
    <text evidence="2">Belongs to the MipA/OmpV family.</text>
</comment>
<reference evidence="6 7" key="1">
    <citation type="submission" date="2016-12" db="EMBL/GenBank/DDBJ databases">
        <authorList>
            <person name="Song W.-J."/>
            <person name="Kurnit D.M."/>
        </authorList>
    </citation>
    <scope>NUCLEOTIDE SEQUENCE [LARGE SCALE GENOMIC DNA]</scope>
    <source>
        <strain evidence="6 7">DSM 18488</strain>
    </source>
</reference>
<evidence type="ECO:0000313" key="7">
    <source>
        <dbReference type="Proteomes" id="UP000184603"/>
    </source>
</evidence>
<proteinExistence type="inferred from homology"/>
<evidence type="ECO:0000256" key="5">
    <source>
        <dbReference type="ARBA" id="ARBA00023237"/>
    </source>
</evidence>
<evidence type="ECO:0000313" key="6">
    <source>
        <dbReference type="EMBL" id="SHO51879.1"/>
    </source>
</evidence>
<dbReference type="RefSeq" id="WP_073615680.1">
    <property type="nucleotide sequence ID" value="NZ_FRFE01000029.1"/>
</dbReference>
<keyword evidence="3" id="KW-0732">Signal</keyword>
<evidence type="ECO:0000256" key="1">
    <source>
        <dbReference type="ARBA" id="ARBA00004442"/>
    </source>
</evidence>
<dbReference type="PANTHER" id="PTHR38776:SF1">
    <property type="entry name" value="MLTA-INTERACTING PROTEIN-RELATED"/>
    <property type="match status" value="1"/>
</dbReference>
<evidence type="ECO:0000256" key="3">
    <source>
        <dbReference type="ARBA" id="ARBA00022729"/>
    </source>
</evidence>
<evidence type="ECO:0000256" key="2">
    <source>
        <dbReference type="ARBA" id="ARBA00005722"/>
    </source>
</evidence>
<dbReference type="Pfam" id="PF06629">
    <property type="entry name" value="MipA"/>
    <property type="match status" value="1"/>
</dbReference>
<gene>
    <name evidence="6" type="ORF">SAMN02745220_04267</name>
</gene>
<organism evidence="6 7">
    <name type="scientific">Desulfopila aestuarii DSM 18488</name>
    <dbReference type="NCBI Taxonomy" id="1121416"/>
    <lineage>
        <taxon>Bacteria</taxon>
        <taxon>Pseudomonadati</taxon>
        <taxon>Thermodesulfobacteriota</taxon>
        <taxon>Desulfobulbia</taxon>
        <taxon>Desulfobulbales</taxon>
        <taxon>Desulfocapsaceae</taxon>
        <taxon>Desulfopila</taxon>
    </lineage>
</organism>
<sequence length="294" mass="32290">MKNALRCFSHLFIASIFSTMLFIDNVSAESDALDEADLWAGIAEDIDEAPGYEDPADKDRNWTVSIGLSGGVSPDYEGSDDYDFGYGPNISASWRDIIFYKGKTLGANIINDKNFKTGPILSWASGRDEDDNDNLDGLGDIDSSVEAGGYVAYRKETLRFRAEVRQDIGSGHDGALVELQGGTTLPFENPRVFVGLGTTWASDKYMESYFGINSRQSAASGYERYNAESGIKDVNVSMTGGYSITNRWRIGGMLMYKRLVGDAADSPIVEDKNQFIMGLGISYHMGSKNLQEEQ</sequence>
<dbReference type="Proteomes" id="UP000184603">
    <property type="component" value="Unassembled WGS sequence"/>
</dbReference>
<keyword evidence="7" id="KW-1185">Reference proteome</keyword>
<keyword evidence="5" id="KW-0998">Cell outer membrane</keyword>
<dbReference type="OrthoDB" id="5462484at2"/>
<keyword evidence="4" id="KW-0472">Membrane</keyword>
<dbReference type="EMBL" id="FRFE01000029">
    <property type="protein sequence ID" value="SHO51879.1"/>
    <property type="molecule type" value="Genomic_DNA"/>
</dbReference>
<dbReference type="GO" id="GO:0009279">
    <property type="term" value="C:cell outer membrane"/>
    <property type="evidence" value="ECO:0007669"/>
    <property type="project" value="UniProtKB-SubCell"/>
</dbReference>
<dbReference type="PANTHER" id="PTHR38776">
    <property type="entry name" value="MLTA-INTERACTING PROTEIN-RELATED"/>
    <property type="match status" value="1"/>
</dbReference>
<name>A0A1M7YH24_9BACT</name>
<dbReference type="STRING" id="1121416.SAMN02745220_04267"/>
<accession>A0A1M7YH24</accession>
<evidence type="ECO:0000256" key="4">
    <source>
        <dbReference type="ARBA" id="ARBA00023136"/>
    </source>
</evidence>
<dbReference type="InterPro" id="IPR010583">
    <property type="entry name" value="MipA"/>
</dbReference>
<protein>
    <submittedName>
        <fullName evidence="6">Outer membrane protein</fullName>
    </submittedName>
</protein>